<keyword evidence="4" id="KW-0479">Metal-binding</keyword>
<evidence type="ECO:0000313" key="12">
    <source>
        <dbReference type="Proteomes" id="UP000275069"/>
    </source>
</evidence>
<gene>
    <name evidence="11" type="ORF">D7I44_02780</name>
</gene>
<dbReference type="PROSITE" id="PS51318">
    <property type="entry name" value="TAT"/>
    <property type="match status" value="1"/>
</dbReference>
<dbReference type="OrthoDB" id="9781066at2"/>
<comment type="cofactor">
    <cofactor evidence="1">
        <name>heme b</name>
        <dbReference type="ChEBI" id="CHEBI:60344"/>
    </cofactor>
</comment>
<dbReference type="GO" id="GO:0020037">
    <property type="term" value="F:heme binding"/>
    <property type="evidence" value="ECO:0007669"/>
    <property type="project" value="InterPro"/>
</dbReference>
<sequence>MSEPDQNADTSGVSRRGLLFGSAAAAGGLVVGAAGGVGGAYAAGLHGAAGTPAADGDVLDLSLQHAFYGEAEQSGIRTPPQRYCVYMTFDMSSPTARDLQVLLARWSGAIAQLMKGKTIGQVEPNRVDGIGVDTGEALDLAPAGLTVTVGLGPGLFTDAYGLAGKKPALMRELKDLPSDAFQEGLTGGDLSLQACADDPQVAYHAIRDLARMAKGTAATNWTVMGFGRASAGKGQSTPRNLLGYKDGTRNIKEDDDLEKFVFVKDSGPAWTQGGSYQVVRKIQMHIENWDADRTSDQNTVIGRDKRAGAPLSGGTEFTTPDFHAKGADGATKISPTAHIALAAHENNGGLKILRRSYNYTDGLNQYGLLDAGLLFISYQNDPAHFETLQAKLGASDLLNEYISHIGSGIFFVPPAVKQGHYLAEGLFA</sequence>
<dbReference type="Proteomes" id="UP000275069">
    <property type="component" value="Chromosome"/>
</dbReference>
<dbReference type="PROSITE" id="PS51404">
    <property type="entry name" value="DYP_PEROXIDASE"/>
    <property type="match status" value="1"/>
</dbReference>
<evidence type="ECO:0000256" key="1">
    <source>
        <dbReference type="ARBA" id="ARBA00001970"/>
    </source>
</evidence>
<comment type="similarity">
    <text evidence="8">Belongs to the DyP-type peroxidase family.</text>
</comment>
<evidence type="ECO:0000256" key="8">
    <source>
        <dbReference type="ARBA" id="ARBA00025737"/>
    </source>
</evidence>
<dbReference type="RefSeq" id="WP_120788088.1">
    <property type="nucleotide sequence ID" value="NZ_CP032624.1"/>
</dbReference>
<protein>
    <submittedName>
        <fullName evidence="11">Dyp-type peroxidase</fullName>
    </submittedName>
</protein>
<dbReference type="GO" id="GO:0005829">
    <property type="term" value="C:cytosol"/>
    <property type="evidence" value="ECO:0007669"/>
    <property type="project" value="TreeGrafter"/>
</dbReference>
<reference evidence="11 12" key="1">
    <citation type="submission" date="2018-09" db="EMBL/GenBank/DDBJ databases">
        <title>Genome sequencing of strain 2DFW10M-5.</title>
        <authorList>
            <person name="Heo J."/>
            <person name="Kim S.-J."/>
            <person name="Kwon S.-W."/>
        </authorList>
    </citation>
    <scope>NUCLEOTIDE SEQUENCE [LARGE SCALE GENOMIC DNA]</scope>
    <source>
        <strain evidence="11 12">2DFW10M-5</strain>
    </source>
</reference>
<evidence type="ECO:0000256" key="5">
    <source>
        <dbReference type="ARBA" id="ARBA00022729"/>
    </source>
</evidence>
<dbReference type="Pfam" id="PF20628">
    <property type="entry name" value="Dyp_perox_C"/>
    <property type="match status" value="1"/>
</dbReference>
<evidence type="ECO:0000256" key="4">
    <source>
        <dbReference type="ARBA" id="ARBA00022723"/>
    </source>
</evidence>
<evidence type="ECO:0000313" key="11">
    <source>
        <dbReference type="EMBL" id="AYG02554.1"/>
    </source>
</evidence>
<evidence type="ECO:0000256" key="6">
    <source>
        <dbReference type="ARBA" id="ARBA00023002"/>
    </source>
</evidence>
<evidence type="ECO:0000256" key="3">
    <source>
        <dbReference type="ARBA" id="ARBA00022617"/>
    </source>
</evidence>
<dbReference type="InterPro" id="IPR048328">
    <property type="entry name" value="Dyp_perox_C"/>
</dbReference>
<dbReference type="NCBIfam" id="TIGR01413">
    <property type="entry name" value="Dyp_perox_fam"/>
    <property type="match status" value="1"/>
</dbReference>
<feature type="domain" description="Dyp-type peroxidase N-terminal" evidence="9">
    <location>
        <begin position="73"/>
        <end position="226"/>
    </location>
</feature>
<feature type="domain" description="Dyp-type peroxidase C-terminal" evidence="10">
    <location>
        <begin position="237"/>
        <end position="416"/>
    </location>
</feature>
<evidence type="ECO:0000256" key="7">
    <source>
        <dbReference type="ARBA" id="ARBA00023004"/>
    </source>
</evidence>
<dbReference type="GO" id="GO:0004601">
    <property type="term" value="F:peroxidase activity"/>
    <property type="evidence" value="ECO:0007669"/>
    <property type="project" value="UniProtKB-KW"/>
</dbReference>
<dbReference type="Pfam" id="PF04261">
    <property type="entry name" value="Dyp_perox_N"/>
    <property type="match status" value="1"/>
</dbReference>
<accession>A0A387BK62</accession>
<name>A0A387BK62_9MICO</name>
<organism evidence="11 12">
    <name type="scientific">Gryllotalpicola protaetiae</name>
    <dbReference type="NCBI Taxonomy" id="2419771"/>
    <lineage>
        <taxon>Bacteria</taxon>
        <taxon>Bacillati</taxon>
        <taxon>Actinomycetota</taxon>
        <taxon>Actinomycetes</taxon>
        <taxon>Micrococcales</taxon>
        <taxon>Microbacteriaceae</taxon>
        <taxon>Gryllotalpicola</taxon>
    </lineage>
</organism>
<evidence type="ECO:0000259" key="9">
    <source>
        <dbReference type="Pfam" id="PF04261"/>
    </source>
</evidence>
<dbReference type="InterPro" id="IPR048327">
    <property type="entry name" value="Dyp_perox_N"/>
</dbReference>
<keyword evidence="6" id="KW-0560">Oxidoreductase</keyword>
<dbReference type="KEGG" id="gry:D7I44_02780"/>
<proteinExistence type="inferred from homology"/>
<dbReference type="InterPro" id="IPR011008">
    <property type="entry name" value="Dimeric_a/b-barrel"/>
</dbReference>
<keyword evidence="12" id="KW-1185">Reference proteome</keyword>
<keyword evidence="2 11" id="KW-0575">Peroxidase</keyword>
<dbReference type="PANTHER" id="PTHR30521:SF4">
    <property type="entry name" value="DEFERROCHELATASE"/>
    <property type="match status" value="1"/>
</dbReference>
<keyword evidence="3" id="KW-0349">Heme</keyword>
<keyword evidence="5" id="KW-0732">Signal</keyword>
<dbReference type="SUPFAM" id="SSF54909">
    <property type="entry name" value="Dimeric alpha+beta barrel"/>
    <property type="match status" value="1"/>
</dbReference>
<dbReference type="GO" id="GO:0046872">
    <property type="term" value="F:metal ion binding"/>
    <property type="evidence" value="ECO:0007669"/>
    <property type="project" value="UniProtKB-KW"/>
</dbReference>
<dbReference type="InterPro" id="IPR006314">
    <property type="entry name" value="Dyp_peroxidase"/>
</dbReference>
<evidence type="ECO:0000259" key="10">
    <source>
        <dbReference type="Pfam" id="PF20628"/>
    </source>
</evidence>
<dbReference type="InterPro" id="IPR006311">
    <property type="entry name" value="TAT_signal"/>
</dbReference>
<dbReference type="AlphaFoldDB" id="A0A387BK62"/>
<dbReference type="EMBL" id="CP032624">
    <property type="protein sequence ID" value="AYG02554.1"/>
    <property type="molecule type" value="Genomic_DNA"/>
</dbReference>
<dbReference type="PANTHER" id="PTHR30521">
    <property type="entry name" value="DEFERROCHELATASE/PEROXIDASE"/>
    <property type="match status" value="1"/>
</dbReference>
<evidence type="ECO:0000256" key="2">
    <source>
        <dbReference type="ARBA" id="ARBA00022559"/>
    </source>
</evidence>
<keyword evidence="7" id="KW-0408">Iron</keyword>